<evidence type="ECO:0000256" key="3">
    <source>
        <dbReference type="ARBA" id="ARBA00022748"/>
    </source>
</evidence>
<dbReference type="GO" id="GO:0016020">
    <property type="term" value="C:membrane"/>
    <property type="evidence" value="ECO:0007669"/>
    <property type="project" value="UniProtKB-SubCell"/>
</dbReference>
<evidence type="ECO:0000259" key="9">
    <source>
        <dbReference type="Pfam" id="PF11412"/>
    </source>
</evidence>
<feature type="transmembrane region" description="Helical" evidence="6">
    <location>
        <begin position="510"/>
        <end position="528"/>
    </location>
</feature>
<evidence type="ECO:0000256" key="4">
    <source>
        <dbReference type="ARBA" id="ARBA00022989"/>
    </source>
</evidence>
<evidence type="ECO:0000256" key="1">
    <source>
        <dbReference type="ARBA" id="ARBA00004141"/>
    </source>
</evidence>
<dbReference type="RefSeq" id="WP_015826796.1">
    <property type="nucleotide sequence ID" value="NC_012982.1"/>
</dbReference>
<dbReference type="KEGG" id="hba:Hbal_0952"/>
<comment type="subcellular location">
    <subcellularLocation>
        <location evidence="1">Membrane</location>
        <topology evidence="1">Multi-pass membrane protein</topology>
    </subcellularLocation>
</comment>
<dbReference type="InterPro" id="IPR003834">
    <property type="entry name" value="Cyt_c_assmbl_TM_dom"/>
</dbReference>
<feature type="transmembrane region" description="Helical" evidence="6">
    <location>
        <begin position="534"/>
        <end position="553"/>
    </location>
</feature>
<organism evidence="10 11">
    <name type="scientific">Hirschia baltica (strain ATCC 49814 / DSM 5838 / IFAM 1418)</name>
    <dbReference type="NCBI Taxonomy" id="582402"/>
    <lineage>
        <taxon>Bacteria</taxon>
        <taxon>Pseudomonadati</taxon>
        <taxon>Pseudomonadota</taxon>
        <taxon>Alphaproteobacteria</taxon>
        <taxon>Hyphomonadales</taxon>
        <taxon>Hyphomonadaceae</taxon>
        <taxon>Hirschia</taxon>
    </lineage>
</organism>
<dbReference type="AlphaFoldDB" id="C6XQP0"/>
<dbReference type="STRING" id="582402.Hbal_0952"/>
<keyword evidence="4 6" id="KW-1133">Transmembrane helix</keyword>
<feature type="signal peptide" evidence="7">
    <location>
        <begin position="1"/>
        <end position="22"/>
    </location>
</feature>
<keyword evidence="5 6" id="KW-0472">Membrane</keyword>
<dbReference type="Gene3D" id="3.40.30.10">
    <property type="entry name" value="Glutaredoxin"/>
    <property type="match status" value="1"/>
</dbReference>
<dbReference type="eggNOG" id="COG4232">
    <property type="taxonomic scope" value="Bacteria"/>
</dbReference>
<feature type="domain" description="Thiol:disulfide interchange protein DsbD N-terminal" evidence="9">
    <location>
        <begin position="38"/>
        <end position="153"/>
    </location>
</feature>
<accession>C6XQP0</accession>
<evidence type="ECO:0000256" key="6">
    <source>
        <dbReference type="SAM" id="Phobius"/>
    </source>
</evidence>
<dbReference type="GO" id="GO:0015035">
    <property type="term" value="F:protein-disulfide reductase activity"/>
    <property type="evidence" value="ECO:0007669"/>
    <property type="project" value="TreeGrafter"/>
</dbReference>
<dbReference type="InterPro" id="IPR035671">
    <property type="entry name" value="DsbD_gamma"/>
</dbReference>
<feature type="transmembrane region" description="Helical" evidence="6">
    <location>
        <begin position="434"/>
        <end position="455"/>
    </location>
</feature>
<keyword evidence="2 6" id="KW-0812">Transmembrane</keyword>
<feature type="transmembrane region" description="Helical" evidence="6">
    <location>
        <begin position="356"/>
        <end position="379"/>
    </location>
</feature>
<dbReference type="HOGENOM" id="CLU_014657_1_0_5"/>
<dbReference type="CDD" id="cd02953">
    <property type="entry name" value="DsbDgamma"/>
    <property type="match status" value="1"/>
</dbReference>
<feature type="chain" id="PRO_5002974130" evidence="7">
    <location>
        <begin position="23"/>
        <end position="712"/>
    </location>
</feature>
<dbReference type="InterPro" id="IPR036249">
    <property type="entry name" value="Thioredoxin-like_sf"/>
</dbReference>
<dbReference type="PANTHER" id="PTHR32234">
    <property type="entry name" value="THIOL:DISULFIDE INTERCHANGE PROTEIN DSBD"/>
    <property type="match status" value="1"/>
</dbReference>
<dbReference type="Pfam" id="PF02683">
    <property type="entry name" value="DsbD_TM"/>
    <property type="match status" value="1"/>
</dbReference>
<dbReference type="EMBL" id="CP001678">
    <property type="protein sequence ID" value="ACT58646.1"/>
    <property type="molecule type" value="Genomic_DNA"/>
</dbReference>
<keyword evidence="7" id="KW-0732">Signal</keyword>
<gene>
    <name evidence="10" type="ordered locus">Hbal_0952</name>
</gene>
<dbReference type="SUPFAM" id="SSF52833">
    <property type="entry name" value="Thioredoxin-like"/>
    <property type="match status" value="1"/>
</dbReference>
<evidence type="ECO:0000256" key="5">
    <source>
        <dbReference type="ARBA" id="ARBA00023136"/>
    </source>
</evidence>
<name>C6XQP0_HIRBI</name>
<protein>
    <submittedName>
        <fullName evidence="10">Cytochrome c biogenesis protein transmembrane region</fullName>
    </submittedName>
</protein>
<feature type="transmembrane region" description="Helical" evidence="6">
    <location>
        <begin position="560"/>
        <end position="579"/>
    </location>
</feature>
<dbReference type="InterPro" id="IPR028250">
    <property type="entry name" value="DsbDN"/>
</dbReference>
<keyword evidence="11" id="KW-1185">Reference proteome</keyword>
<feature type="transmembrane region" description="Helical" evidence="6">
    <location>
        <begin position="309"/>
        <end position="335"/>
    </location>
</feature>
<feature type="domain" description="Cytochrome C biogenesis protein transmembrane" evidence="8">
    <location>
        <begin position="312"/>
        <end position="523"/>
    </location>
</feature>
<dbReference type="eggNOG" id="COG4233">
    <property type="taxonomic scope" value="Bacteria"/>
</dbReference>
<dbReference type="Pfam" id="PF11412">
    <property type="entry name" value="DsbD_N"/>
    <property type="match status" value="1"/>
</dbReference>
<dbReference type="Pfam" id="PF13899">
    <property type="entry name" value="Thioredoxin_7"/>
    <property type="match status" value="1"/>
</dbReference>
<evidence type="ECO:0000256" key="7">
    <source>
        <dbReference type="SAM" id="SignalP"/>
    </source>
</evidence>
<proteinExistence type="predicted"/>
<evidence type="ECO:0000259" key="8">
    <source>
        <dbReference type="Pfam" id="PF02683"/>
    </source>
</evidence>
<reference evidence="11" key="1">
    <citation type="journal article" date="2011" name="J. Bacteriol.">
        <title>Genome sequences of eight morphologically diverse alphaproteobacteria.</title>
        <authorList>
            <consortium name="US DOE Joint Genome Institute"/>
            <person name="Brown P.J."/>
            <person name="Kysela D.T."/>
            <person name="Buechlein A."/>
            <person name="Hemmerich C."/>
            <person name="Brun Y.V."/>
        </authorList>
    </citation>
    <scope>NUCLEOTIDE SEQUENCE [LARGE SCALE GENOMIC DNA]</scope>
    <source>
        <strain evidence="11">ATCC 49814 / DSM 5838 / IFAM 1418</strain>
    </source>
</reference>
<dbReference type="PANTHER" id="PTHR32234:SF3">
    <property type="entry name" value="SUPPRESSION OF COPPER SENSITIVITY PROTEIN"/>
    <property type="match status" value="1"/>
</dbReference>
<keyword evidence="3" id="KW-0201">Cytochrome c-type biogenesis</keyword>
<dbReference type="GO" id="GO:0017004">
    <property type="term" value="P:cytochrome complex assembly"/>
    <property type="evidence" value="ECO:0007669"/>
    <property type="project" value="UniProtKB-KW"/>
</dbReference>
<evidence type="ECO:0000256" key="2">
    <source>
        <dbReference type="ARBA" id="ARBA00022692"/>
    </source>
</evidence>
<evidence type="ECO:0000313" key="11">
    <source>
        <dbReference type="Proteomes" id="UP000002745"/>
    </source>
</evidence>
<feature type="transmembrane region" description="Helical" evidence="6">
    <location>
        <begin position="391"/>
        <end position="413"/>
    </location>
</feature>
<evidence type="ECO:0000313" key="10">
    <source>
        <dbReference type="EMBL" id="ACT58646.1"/>
    </source>
</evidence>
<dbReference type="Proteomes" id="UP000002745">
    <property type="component" value="Chromosome"/>
</dbReference>
<feature type="transmembrane region" description="Helical" evidence="6">
    <location>
        <begin position="467"/>
        <end position="490"/>
    </location>
</feature>
<dbReference type="GO" id="GO:0045454">
    <property type="term" value="P:cell redox homeostasis"/>
    <property type="evidence" value="ECO:0007669"/>
    <property type="project" value="TreeGrafter"/>
</dbReference>
<sequence length="712" mass="75869">MRAFVFVFAFLLSLFSQNAAFSAPVDAGNATVEVIAERSVIAQGDRFLGALKLDIDEGWHVYWRNAGDAGIAPSIAWEITSGAQIGEFYWPAPHTIPLETLMNYGYEDQLVLPFEIVVPSDLNVGDNLIMTGKAEYQICLDICIWENADIDLVLPIADMPEADAENSRLIASALEASPIDMTGKATTTLEGEDTLRLSIADEAFAASLADADHVRFYPYEHEIEHFPEQSLRVGEQGGTLNLQLSSLSKIEPTPIEGIVVVDKNDKTRFAMKVQAQIGDVLAGTDDIAASNSHAKQAVEIAATASFSQILVWLGFAFVGGLILNLMPCVLPVLTIKANGLAHAAQQGQSQLKSHGIAYLAGVLTCFVAIGIVLLMLRAAGEQAGLGFQLQYPPMVLGLALLMFIVGLNLLGVFEIGSSVMGVGSNLANKSGVAGAFFTGLLAAVVGAPCVGPLLAASLGAVVSQPAWVVILFLIVMGSGLAAPFVLLSFVPGLAKAMPKPGGWMDIVKQVLAFPMFLTSIWLLWVFAGQKGVDAAIMVLTAAVVIAFALWMFARPNANGLAKSVAGVLMLCAVIVPFVLTGGASHVNEVASSDITTKSGVEVKTGDWSPEYVEELRAAGTPIFVDFTARWCVTCQMNKRIALHTDKVKNAFAEQGVVFLTADWTNRNKLIADELARHKRAGVPLYLYYPPQGDVQILPQILTAGLVAKTVTP</sequence>
<dbReference type="OrthoDB" id="9811036at2"/>